<gene>
    <name evidence="1" type="ORF">NKR23_g754</name>
</gene>
<dbReference type="AlphaFoldDB" id="A0AA38VY21"/>
<accession>A0AA38VY21</accession>
<reference evidence="1" key="1">
    <citation type="submission" date="2022-07" db="EMBL/GenBank/DDBJ databases">
        <title>Fungi with potential for degradation of polypropylene.</title>
        <authorList>
            <person name="Gostincar C."/>
        </authorList>
    </citation>
    <scope>NUCLEOTIDE SEQUENCE</scope>
    <source>
        <strain evidence="1">EXF-13308</strain>
    </source>
</reference>
<comment type="caution">
    <text evidence="1">The sequence shown here is derived from an EMBL/GenBank/DDBJ whole genome shotgun (WGS) entry which is preliminary data.</text>
</comment>
<evidence type="ECO:0000313" key="2">
    <source>
        <dbReference type="Proteomes" id="UP001174694"/>
    </source>
</evidence>
<name>A0AA38VY21_9PEZI</name>
<sequence length="342" mass="38005">MASMKSIPRLPLELILHIITCLVPSNPAAFLPLSTSSTKTLIAFTLVCRATSPVAKRLLRQHCLSITSSSRLRDLLLCISIQAASPSPSPDRAALRSLTSLYLAPFPPGRLDDLPTALWVRELFLTVSGTLTRLVVDMPLRSLWPADDHLDVRANLRQGFEALARLEELVCVRDELFLRVSEPEWHVDEGPPLWASAARWPRLRRLALYNADAGAPGFWRAVGAAPRLETLVLTRADGLEEGVCPKTEYFAVADRPLTVVLVDVEARRPEGMPRWRWRDVDPEGRMRVAAYDVPTSFYGDEDEIELCQEWVKGAALRGTLWGWEHEGILLEAAPAPGQAHTG</sequence>
<organism evidence="1 2">
    <name type="scientific">Pleurostoma richardsiae</name>
    <dbReference type="NCBI Taxonomy" id="41990"/>
    <lineage>
        <taxon>Eukaryota</taxon>
        <taxon>Fungi</taxon>
        <taxon>Dikarya</taxon>
        <taxon>Ascomycota</taxon>
        <taxon>Pezizomycotina</taxon>
        <taxon>Sordariomycetes</taxon>
        <taxon>Sordariomycetidae</taxon>
        <taxon>Calosphaeriales</taxon>
        <taxon>Pleurostomataceae</taxon>
        <taxon>Pleurostoma</taxon>
    </lineage>
</organism>
<keyword evidence="2" id="KW-1185">Reference proteome</keyword>
<proteinExistence type="predicted"/>
<dbReference type="Proteomes" id="UP001174694">
    <property type="component" value="Unassembled WGS sequence"/>
</dbReference>
<dbReference type="EMBL" id="JANBVO010000001">
    <property type="protein sequence ID" value="KAJ9157448.1"/>
    <property type="molecule type" value="Genomic_DNA"/>
</dbReference>
<protein>
    <recommendedName>
        <fullName evidence="3">F-box domain-containing protein</fullName>
    </recommendedName>
</protein>
<evidence type="ECO:0008006" key="3">
    <source>
        <dbReference type="Google" id="ProtNLM"/>
    </source>
</evidence>
<evidence type="ECO:0000313" key="1">
    <source>
        <dbReference type="EMBL" id="KAJ9157448.1"/>
    </source>
</evidence>